<dbReference type="Pfam" id="PF11716">
    <property type="entry name" value="MDMPI_N"/>
    <property type="match status" value="1"/>
</dbReference>
<evidence type="ECO:0000313" key="2">
    <source>
        <dbReference type="EMBL" id="RDI46195.1"/>
    </source>
</evidence>
<sequence>MDITTLERLCVTWGERVAELTPAQWATPTRLPGWTVQDLVAHMAPDKQVLDFLRGERVDSPAVTSSAQWLRIFNEPGGPAHTLADDVAEQAQQTSAVGPETLVRHFADDGPPMLAELRGADPAAGLVHPILGTVSFRALADTMIVEATTHLLDLIDAVGGDAPPEAGLRRTVEILSAIADPIAFIEAATGRSHTPVLPVMR</sequence>
<dbReference type="OrthoDB" id="3677409at2"/>
<name>A0A370GR43_9NOCA</name>
<comment type="caution">
    <text evidence="2">The sequence shown here is derived from an EMBL/GenBank/DDBJ whole genome shotgun (WGS) entry which is preliminary data.</text>
</comment>
<dbReference type="NCBIfam" id="TIGR03083">
    <property type="entry name" value="maleylpyruvate isomerase family mycothiol-dependent enzyme"/>
    <property type="match status" value="1"/>
</dbReference>
<keyword evidence="3" id="KW-1185">Reference proteome</keyword>
<dbReference type="GO" id="GO:0046872">
    <property type="term" value="F:metal ion binding"/>
    <property type="evidence" value="ECO:0007669"/>
    <property type="project" value="InterPro"/>
</dbReference>
<gene>
    <name evidence="2" type="ORF">DFR68_11296</name>
</gene>
<dbReference type="SUPFAM" id="SSF109854">
    <property type="entry name" value="DinB/YfiT-like putative metalloenzymes"/>
    <property type="match status" value="1"/>
</dbReference>
<reference evidence="2 3" key="1">
    <citation type="submission" date="2018-07" db="EMBL/GenBank/DDBJ databases">
        <title>Genomic Encyclopedia of Type Strains, Phase IV (KMG-IV): sequencing the most valuable type-strain genomes for metagenomic binning, comparative biology and taxonomic classification.</title>
        <authorList>
            <person name="Goeker M."/>
        </authorList>
    </citation>
    <scope>NUCLEOTIDE SEQUENCE [LARGE SCALE GENOMIC DNA]</scope>
    <source>
        <strain evidence="2 3">DSM 44952</strain>
    </source>
</reference>
<organism evidence="2 3">
    <name type="scientific">Nocardia mexicana</name>
    <dbReference type="NCBI Taxonomy" id="279262"/>
    <lineage>
        <taxon>Bacteria</taxon>
        <taxon>Bacillati</taxon>
        <taxon>Actinomycetota</taxon>
        <taxon>Actinomycetes</taxon>
        <taxon>Mycobacteriales</taxon>
        <taxon>Nocardiaceae</taxon>
        <taxon>Nocardia</taxon>
    </lineage>
</organism>
<evidence type="ECO:0000259" key="1">
    <source>
        <dbReference type="Pfam" id="PF11716"/>
    </source>
</evidence>
<protein>
    <submittedName>
        <fullName evidence="2">Uncharacterized protein (TIGR03083 family)</fullName>
    </submittedName>
</protein>
<dbReference type="RefSeq" id="WP_068020551.1">
    <property type="nucleotide sequence ID" value="NZ_QQAZ01000012.1"/>
</dbReference>
<proteinExistence type="predicted"/>
<dbReference type="Proteomes" id="UP000255355">
    <property type="component" value="Unassembled WGS sequence"/>
</dbReference>
<dbReference type="InterPro" id="IPR024344">
    <property type="entry name" value="MDMPI_metal-binding"/>
</dbReference>
<dbReference type="Gene3D" id="1.20.120.450">
    <property type="entry name" value="dinb family like domain"/>
    <property type="match status" value="1"/>
</dbReference>
<dbReference type="AlphaFoldDB" id="A0A370GR43"/>
<dbReference type="InterPro" id="IPR017517">
    <property type="entry name" value="Maleyloyr_isom"/>
</dbReference>
<dbReference type="InterPro" id="IPR034660">
    <property type="entry name" value="DinB/YfiT-like"/>
</dbReference>
<evidence type="ECO:0000313" key="3">
    <source>
        <dbReference type="Proteomes" id="UP000255355"/>
    </source>
</evidence>
<accession>A0A370GR43</accession>
<feature type="domain" description="Mycothiol-dependent maleylpyruvate isomerase metal-binding" evidence="1">
    <location>
        <begin position="7"/>
        <end position="154"/>
    </location>
</feature>
<dbReference type="EMBL" id="QQAZ01000012">
    <property type="protein sequence ID" value="RDI46195.1"/>
    <property type="molecule type" value="Genomic_DNA"/>
</dbReference>